<dbReference type="Proteomes" id="UP000199012">
    <property type="component" value="Unassembled WGS sequence"/>
</dbReference>
<gene>
    <name evidence="9" type="ORF">SAMN05421867_12119</name>
</gene>
<dbReference type="OrthoDB" id="8545217at2"/>
<dbReference type="AlphaFoldDB" id="A0A1I1APQ2"/>
<dbReference type="PANTHER" id="PTHR34386:SF1">
    <property type="entry name" value="GLUTAREDOXIN-LIKE PROTEIN NRDH"/>
    <property type="match status" value="1"/>
</dbReference>
<keyword evidence="6" id="KW-1015">Disulfide bond</keyword>
<evidence type="ECO:0000256" key="7">
    <source>
        <dbReference type="ARBA" id="ARBA00023284"/>
    </source>
</evidence>
<dbReference type="GO" id="GO:0045454">
    <property type="term" value="P:cell redox homeostasis"/>
    <property type="evidence" value="ECO:0007669"/>
    <property type="project" value="InterPro"/>
</dbReference>
<keyword evidence="4" id="KW-0813">Transport</keyword>
<evidence type="ECO:0000313" key="10">
    <source>
        <dbReference type="Proteomes" id="UP000199012"/>
    </source>
</evidence>
<reference evidence="9 10" key="1">
    <citation type="submission" date="2016-10" db="EMBL/GenBank/DDBJ databases">
        <authorList>
            <person name="de Groot N.N."/>
        </authorList>
    </citation>
    <scope>NUCLEOTIDE SEQUENCE [LARGE SCALE GENOMIC DNA]</scope>
    <source>
        <strain evidence="9 10">CGMCC 4.6945</strain>
    </source>
</reference>
<dbReference type="SUPFAM" id="SSF52833">
    <property type="entry name" value="Thioredoxin-like"/>
    <property type="match status" value="1"/>
</dbReference>
<dbReference type="RefSeq" id="WP_090034864.1">
    <property type="nucleotide sequence ID" value="NZ_BONM01000014.1"/>
</dbReference>
<dbReference type="GO" id="GO:0009055">
    <property type="term" value="F:electron transfer activity"/>
    <property type="evidence" value="ECO:0007669"/>
    <property type="project" value="TreeGrafter"/>
</dbReference>
<dbReference type="NCBIfam" id="TIGR02194">
    <property type="entry name" value="GlrX_NrdH"/>
    <property type="match status" value="1"/>
</dbReference>
<dbReference type="InterPro" id="IPR011909">
    <property type="entry name" value="GlrX_NrdH"/>
</dbReference>
<dbReference type="STRING" id="988821.SAMN05421867_12119"/>
<evidence type="ECO:0000256" key="3">
    <source>
        <dbReference type="ARBA" id="ARBA00017945"/>
    </source>
</evidence>
<dbReference type="PROSITE" id="PS51354">
    <property type="entry name" value="GLUTAREDOXIN_2"/>
    <property type="match status" value="1"/>
</dbReference>
<feature type="domain" description="Glutaredoxin" evidence="8">
    <location>
        <begin position="13"/>
        <end position="71"/>
    </location>
</feature>
<keyword evidence="10" id="KW-1185">Reference proteome</keyword>
<evidence type="ECO:0000256" key="1">
    <source>
        <dbReference type="ARBA" id="ARBA00002292"/>
    </source>
</evidence>
<name>A0A1I1APQ2_9CELL</name>
<accession>A0A1I1APQ2</accession>
<sequence>MPTPPTTTSSSTITVYSKPRCVQCDATYRALDNLGREYVVVDLTEDADARDYVMALGHLQAPVVVAGDKHWSGYRPDRISALAGERRA</sequence>
<comment type="function">
    <text evidence="1">Electron transport system for the ribonucleotide reductase system NrdEF.</text>
</comment>
<dbReference type="Pfam" id="PF00462">
    <property type="entry name" value="Glutaredoxin"/>
    <property type="match status" value="1"/>
</dbReference>
<keyword evidence="5" id="KW-0249">Electron transport</keyword>
<evidence type="ECO:0000256" key="5">
    <source>
        <dbReference type="ARBA" id="ARBA00022982"/>
    </source>
</evidence>
<keyword evidence="7" id="KW-0676">Redox-active center</keyword>
<dbReference type="EMBL" id="FOKA01000021">
    <property type="protein sequence ID" value="SFB40004.1"/>
    <property type="molecule type" value="Genomic_DNA"/>
</dbReference>
<evidence type="ECO:0000259" key="8">
    <source>
        <dbReference type="Pfam" id="PF00462"/>
    </source>
</evidence>
<evidence type="ECO:0000313" key="9">
    <source>
        <dbReference type="EMBL" id="SFB40004.1"/>
    </source>
</evidence>
<evidence type="ECO:0000256" key="2">
    <source>
        <dbReference type="ARBA" id="ARBA00007787"/>
    </source>
</evidence>
<dbReference type="InterPro" id="IPR036249">
    <property type="entry name" value="Thioredoxin-like_sf"/>
</dbReference>
<comment type="similarity">
    <text evidence="2">Belongs to the glutaredoxin family.</text>
</comment>
<organism evidence="9 10">
    <name type="scientific">Cellulomonas marina</name>
    <dbReference type="NCBI Taxonomy" id="988821"/>
    <lineage>
        <taxon>Bacteria</taxon>
        <taxon>Bacillati</taxon>
        <taxon>Actinomycetota</taxon>
        <taxon>Actinomycetes</taxon>
        <taxon>Micrococcales</taxon>
        <taxon>Cellulomonadaceae</taxon>
        <taxon>Cellulomonas</taxon>
    </lineage>
</organism>
<dbReference type="CDD" id="cd02976">
    <property type="entry name" value="NrdH"/>
    <property type="match status" value="1"/>
</dbReference>
<dbReference type="InterPro" id="IPR051548">
    <property type="entry name" value="Grx-like_ET"/>
</dbReference>
<evidence type="ECO:0000256" key="6">
    <source>
        <dbReference type="ARBA" id="ARBA00023157"/>
    </source>
</evidence>
<dbReference type="Gene3D" id="3.40.30.10">
    <property type="entry name" value="Glutaredoxin"/>
    <property type="match status" value="1"/>
</dbReference>
<dbReference type="InterPro" id="IPR002109">
    <property type="entry name" value="Glutaredoxin"/>
</dbReference>
<dbReference type="PANTHER" id="PTHR34386">
    <property type="entry name" value="GLUTAREDOXIN"/>
    <property type="match status" value="1"/>
</dbReference>
<proteinExistence type="inferred from homology"/>
<protein>
    <recommendedName>
        <fullName evidence="3">Glutaredoxin-like protein NrdH</fullName>
    </recommendedName>
</protein>
<evidence type="ECO:0000256" key="4">
    <source>
        <dbReference type="ARBA" id="ARBA00022448"/>
    </source>
</evidence>